<organism evidence="2">
    <name type="scientific">Arion vulgaris</name>
    <dbReference type="NCBI Taxonomy" id="1028688"/>
    <lineage>
        <taxon>Eukaryota</taxon>
        <taxon>Metazoa</taxon>
        <taxon>Spiralia</taxon>
        <taxon>Lophotrochozoa</taxon>
        <taxon>Mollusca</taxon>
        <taxon>Gastropoda</taxon>
        <taxon>Heterobranchia</taxon>
        <taxon>Euthyneura</taxon>
        <taxon>Panpulmonata</taxon>
        <taxon>Eupulmonata</taxon>
        <taxon>Stylommatophora</taxon>
        <taxon>Helicina</taxon>
        <taxon>Arionoidea</taxon>
        <taxon>Arionidae</taxon>
        <taxon>Arion</taxon>
    </lineage>
</organism>
<dbReference type="EMBL" id="HACG01050369">
    <property type="protein sequence ID" value="CEK97234.1"/>
    <property type="molecule type" value="Transcribed_RNA"/>
</dbReference>
<feature type="region of interest" description="Disordered" evidence="1">
    <location>
        <begin position="1"/>
        <end position="21"/>
    </location>
</feature>
<name>A0A0B7BVI9_9EUPU</name>
<gene>
    <name evidence="2" type="primary">ORF215147</name>
</gene>
<proteinExistence type="predicted"/>
<accession>A0A0B7BVI9</accession>
<dbReference type="AlphaFoldDB" id="A0A0B7BVI9"/>
<sequence>HDSHINMDPFRHKREQDDAGSCGVDRVKKWMDSVAKSAVDTDTIKSREKRAGSEYVHYETESPNSKYFAYSNARKRRSSFETKI</sequence>
<protein>
    <submittedName>
        <fullName evidence="2">Uncharacterized protein</fullName>
    </submittedName>
</protein>
<feature type="non-terminal residue" evidence="2">
    <location>
        <position position="1"/>
    </location>
</feature>
<evidence type="ECO:0000256" key="1">
    <source>
        <dbReference type="SAM" id="MobiDB-lite"/>
    </source>
</evidence>
<evidence type="ECO:0000313" key="2">
    <source>
        <dbReference type="EMBL" id="CEK97234.1"/>
    </source>
</evidence>
<reference evidence="2" key="1">
    <citation type="submission" date="2014-12" db="EMBL/GenBank/DDBJ databases">
        <title>Insight into the proteome of Arion vulgaris.</title>
        <authorList>
            <person name="Aradska J."/>
            <person name="Bulat T."/>
            <person name="Smidak R."/>
            <person name="Sarate P."/>
            <person name="Gangsoo J."/>
            <person name="Sialana F."/>
            <person name="Bilban M."/>
            <person name="Lubec G."/>
        </authorList>
    </citation>
    <scope>NUCLEOTIDE SEQUENCE</scope>
    <source>
        <tissue evidence="2">Skin</tissue>
    </source>
</reference>
<feature type="non-terminal residue" evidence="2">
    <location>
        <position position="84"/>
    </location>
</feature>